<accession>A0ABV2HXE5</accession>
<reference evidence="1 2" key="1">
    <citation type="submission" date="2024-06" db="EMBL/GenBank/DDBJ databases">
        <title>Genomic Encyclopedia of Type Strains, Phase IV (KMG-IV): sequencing the most valuable type-strain genomes for metagenomic binning, comparative biology and taxonomic classification.</title>
        <authorList>
            <person name="Goeker M."/>
        </authorList>
    </citation>
    <scope>NUCLEOTIDE SEQUENCE [LARGE SCALE GENOMIC DNA]</scope>
    <source>
        <strain evidence="1 2">DSM 29846</strain>
    </source>
</reference>
<gene>
    <name evidence="1" type="ORF">ABID26_004401</name>
</gene>
<comment type="caution">
    <text evidence="1">The sequence shown here is derived from an EMBL/GenBank/DDBJ whole genome shotgun (WGS) entry which is preliminary data.</text>
</comment>
<dbReference type="RefSeq" id="WP_354416296.1">
    <property type="nucleotide sequence ID" value="NZ_JBEPLM010000008.1"/>
</dbReference>
<name>A0ABV2HXE5_9HYPH</name>
<evidence type="ECO:0000313" key="1">
    <source>
        <dbReference type="EMBL" id="MET3594993.1"/>
    </source>
</evidence>
<keyword evidence="2" id="KW-1185">Reference proteome</keyword>
<dbReference type="Proteomes" id="UP001549036">
    <property type="component" value="Unassembled WGS sequence"/>
</dbReference>
<organism evidence="1 2">
    <name type="scientific">Mesorhizobium shonense</name>
    <dbReference type="NCBI Taxonomy" id="1209948"/>
    <lineage>
        <taxon>Bacteria</taxon>
        <taxon>Pseudomonadati</taxon>
        <taxon>Pseudomonadota</taxon>
        <taxon>Alphaproteobacteria</taxon>
        <taxon>Hyphomicrobiales</taxon>
        <taxon>Phyllobacteriaceae</taxon>
        <taxon>Mesorhizobium</taxon>
    </lineage>
</organism>
<sequence>MMLRLIASVAPSFPIGQHAPQPILPIAKIKGAIRLSFAGYRLSLPIPSENVQNHDQKIA</sequence>
<dbReference type="EMBL" id="JBEPLM010000008">
    <property type="protein sequence ID" value="MET3594993.1"/>
    <property type="molecule type" value="Genomic_DNA"/>
</dbReference>
<proteinExistence type="predicted"/>
<protein>
    <submittedName>
        <fullName evidence="1">Uncharacterized protein</fullName>
    </submittedName>
</protein>
<evidence type="ECO:0000313" key="2">
    <source>
        <dbReference type="Proteomes" id="UP001549036"/>
    </source>
</evidence>